<reference evidence="1 2" key="1">
    <citation type="submission" date="2019-03" db="EMBL/GenBank/DDBJ databases">
        <title>Single cell metagenomics reveals metabolic interactions within the superorganism composed of flagellate Streblomastix strix and complex community of Bacteroidetes bacteria on its surface.</title>
        <authorList>
            <person name="Treitli S.C."/>
            <person name="Kolisko M."/>
            <person name="Husnik F."/>
            <person name="Keeling P."/>
            <person name="Hampl V."/>
        </authorList>
    </citation>
    <scope>NUCLEOTIDE SEQUENCE [LARGE SCALE GENOMIC DNA]</scope>
    <source>
        <strain evidence="1">ST1C</strain>
    </source>
</reference>
<proteinExistence type="predicted"/>
<name>A0A5J4X3R7_9EUKA</name>
<evidence type="ECO:0000313" key="1">
    <source>
        <dbReference type="EMBL" id="KAA6401911.1"/>
    </source>
</evidence>
<feature type="non-terminal residue" evidence="1">
    <location>
        <position position="24"/>
    </location>
</feature>
<dbReference type="AlphaFoldDB" id="A0A5J4X3R7"/>
<dbReference type="EMBL" id="SNRW01000314">
    <property type="protein sequence ID" value="KAA6401911.1"/>
    <property type="molecule type" value="Genomic_DNA"/>
</dbReference>
<gene>
    <name evidence="1" type="ORF">EZS28_002555</name>
</gene>
<dbReference type="Proteomes" id="UP000324800">
    <property type="component" value="Unassembled WGS sequence"/>
</dbReference>
<organism evidence="1 2">
    <name type="scientific">Streblomastix strix</name>
    <dbReference type="NCBI Taxonomy" id="222440"/>
    <lineage>
        <taxon>Eukaryota</taxon>
        <taxon>Metamonada</taxon>
        <taxon>Preaxostyla</taxon>
        <taxon>Oxymonadida</taxon>
        <taxon>Streblomastigidae</taxon>
        <taxon>Streblomastix</taxon>
    </lineage>
</organism>
<protein>
    <submittedName>
        <fullName evidence="1">Uncharacterized protein</fullName>
    </submittedName>
</protein>
<evidence type="ECO:0000313" key="2">
    <source>
        <dbReference type="Proteomes" id="UP000324800"/>
    </source>
</evidence>
<accession>A0A5J4X3R7</accession>
<sequence>MDLLYLLRCLVGTAYDNTSTFVVS</sequence>
<comment type="caution">
    <text evidence="1">The sequence shown here is derived from an EMBL/GenBank/DDBJ whole genome shotgun (WGS) entry which is preliminary data.</text>
</comment>